<reference evidence="1 2" key="1">
    <citation type="journal article" date="2018" name="Sci. Rep.">
        <title>Genomic signatures of local adaptation to the degree of environmental predictability in rotifers.</title>
        <authorList>
            <person name="Franch-Gras L."/>
            <person name="Hahn C."/>
            <person name="Garcia-Roger E.M."/>
            <person name="Carmona M.J."/>
            <person name="Serra M."/>
            <person name="Gomez A."/>
        </authorList>
    </citation>
    <scope>NUCLEOTIDE SEQUENCE [LARGE SCALE GENOMIC DNA]</scope>
    <source>
        <strain evidence="1">HYR1</strain>
    </source>
</reference>
<name>A0A3M7SGW4_BRAPC</name>
<dbReference type="EMBL" id="REGN01001397">
    <property type="protein sequence ID" value="RNA34925.1"/>
    <property type="molecule type" value="Genomic_DNA"/>
</dbReference>
<accession>A0A3M7SGW4</accession>
<gene>
    <name evidence="1" type="ORF">BpHYR1_002959</name>
</gene>
<evidence type="ECO:0000313" key="1">
    <source>
        <dbReference type="EMBL" id="RNA34925.1"/>
    </source>
</evidence>
<protein>
    <submittedName>
        <fullName evidence="1">Uncharacterized protein</fullName>
    </submittedName>
</protein>
<proteinExistence type="predicted"/>
<comment type="caution">
    <text evidence="1">The sequence shown here is derived from an EMBL/GenBank/DDBJ whole genome shotgun (WGS) entry which is preliminary data.</text>
</comment>
<keyword evidence="2" id="KW-1185">Reference proteome</keyword>
<evidence type="ECO:0000313" key="2">
    <source>
        <dbReference type="Proteomes" id="UP000276133"/>
    </source>
</evidence>
<sequence length="133" mass="14882">MLLLMPINISKHLTDVRAHVMEYVRQIVQSEHSTQIDTVIKPVVIEQTAKDAQDKLGLVAIAGQRVDGVANFVCHLFPADHGTSVGRREAEALGHCWRAGRRQLLRRERFAPLLNAVESAIEKNRAPGQTVHY</sequence>
<dbReference type="AlphaFoldDB" id="A0A3M7SGW4"/>
<organism evidence="1 2">
    <name type="scientific">Brachionus plicatilis</name>
    <name type="common">Marine rotifer</name>
    <name type="synonym">Brachionus muelleri</name>
    <dbReference type="NCBI Taxonomy" id="10195"/>
    <lineage>
        <taxon>Eukaryota</taxon>
        <taxon>Metazoa</taxon>
        <taxon>Spiralia</taxon>
        <taxon>Gnathifera</taxon>
        <taxon>Rotifera</taxon>
        <taxon>Eurotatoria</taxon>
        <taxon>Monogononta</taxon>
        <taxon>Pseudotrocha</taxon>
        <taxon>Ploima</taxon>
        <taxon>Brachionidae</taxon>
        <taxon>Brachionus</taxon>
    </lineage>
</organism>
<dbReference type="Proteomes" id="UP000276133">
    <property type="component" value="Unassembled WGS sequence"/>
</dbReference>